<feature type="domain" description="Excalibur calcium-binding" evidence="2">
    <location>
        <begin position="61"/>
        <end position="95"/>
    </location>
</feature>
<evidence type="ECO:0000313" key="4">
    <source>
        <dbReference type="Proteomes" id="UP000502706"/>
    </source>
</evidence>
<feature type="region of interest" description="Disordered" evidence="1">
    <location>
        <begin position="46"/>
        <end position="209"/>
    </location>
</feature>
<proteinExistence type="predicted"/>
<organism evidence="3 4">
    <name type="scientific">Rubrobacter marinus</name>
    <dbReference type="NCBI Taxonomy" id="2653852"/>
    <lineage>
        <taxon>Bacteria</taxon>
        <taxon>Bacillati</taxon>
        <taxon>Actinomycetota</taxon>
        <taxon>Rubrobacteria</taxon>
        <taxon>Rubrobacterales</taxon>
        <taxon>Rubrobacteraceae</taxon>
        <taxon>Rubrobacter</taxon>
    </lineage>
</organism>
<name>A0A6G8Q2W6_9ACTN</name>
<evidence type="ECO:0000259" key="2">
    <source>
        <dbReference type="Pfam" id="PF05901"/>
    </source>
</evidence>
<reference evidence="3 4" key="1">
    <citation type="submission" date="2019-10" db="EMBL/GenBank/DDBJ databases">
        <title>Rubrobacter sp nov SCSIO 52915 isolated from a deep-sea sediment in the South China Sea.</title>
        <authorList>
            <person name="Chen R.W."/>
        </authorList>
    </citation>
    <scope>NUCLEOTIDE SEQUENCE [LARGE SCALE GENOMIC DNA]</scope>
    <source>
        <strain evidence="3 4">SCSIO 52915</strain>
    </source>
</reference>
<feature type="compositionally biased region" description="Pro residues" evidence="1">
    <location>
        <begin position="163"/>
        <end position="173"/>
    </location>
</feature>
<sequence>MIGDDDLEAGQHLLDTFGVDCGLLPLDEPAVQEYAYATEPMASVEEYAASPDGDEGSNDFDCTDFATQEEAQAILDADSADPNRLDEDGDGQACEDSFDGSDSAPAGPCPPGEIVAGEGCVPNPALEEPTDSGRGEPTPPTDQYGQPGEPPLVPGYGENEPPSSAPPPPPPPRDPNDESWTCDEIGGGPYTVPPGSPHDADGDGLACEP</sequence>
<evidence type="ECO:0000313" key="3">
    <source>
        <dbReference type="EMBL" id="QIN80799.1"/>
    </source>
</evidence>
<dbReference type="InterPro" id="IPR008613">
    <property type="entry name" value="Excalibur_Ca-bd_domain"/>
</dbReference>
<feature type="compositionally biased region" description="Acidic residues" evidence="1">
    <location>
        <begin position="52"/>
        <end position="62"/>
    </location>
</feature>
<keyword evidence="4" id="KW-1185">Reference proteome</keyword>
<dbReference type="Pfam" id="PF05901">
    <property type="entry name" value="Excalibur"/>
    <property type="match status" value="1"/>
</dbReference>
<dbReference type="Proteomes" id="UP000502706">
    <property type="component" value="Chromosome"/>
</dbReference>
<gene>
    <name evidence="3" type="ORF">GBA65_12725</name>
</gene>
<dbReference type="KEGG" id="rmar:GBA65_12725"/>
<dbReference type="EMBL" id="CP045121">
    <property type="protein sequence ID" value="QIN80799.1"/>
    <property type="molecule type" value="Genomic_DNA"/>
</dbReference>
<evidence type="ECO:0000256" key="1">
    <source>
        <dbReference type="SAM" id="MobiDB-lite"/>
    </source>
</evidence>
<protein>
    <recommendedName>
        <fullName evidence="2">Excalibur calcium-binding domain-containing protein</fullName>
    </recommendedName>
</protein>
<dbReference type="AlphaFoldDB" id="A0A6G8Q2W6"/>
<accession>A0A6G8Q2W6</accession>